<evidence type="ECO:0000313" key="2">
    <source>
        <dbReference type="Proteomes" id="UP000827092"/>
    </source>
</evidence>
<comment type="caution">
    <text evidence="1">The sequence shown here is derived from an EMBL/GenBank/DDBJ whole genome shotgun (WGS) entry which is preliminary data.</text>
</comment>
<name>A0AAV6TSH7_9ARAC</name>
<gene>
    <name evidence="1" type="ORF">JTE90_027066</name>
</gene>
<reference evidence="1 2" key="1">
    <citation type="journal article" date="2022" name="Nat. Ecol. Evol.">
        <title>A masculinizing supergene underlies an exaggerated male reproductive morph in a spider.</title>
        <authorList>
            <person name="Hendrickx F."/>
            <person name="De Corte Z."/>
            <person name="Sonet G."/>
            <person name="Van Belleghem S.M."/>
            <person name="Kostlbacher S."/>
            <person name="Vangestel C."/>
        </authorList>
    </citation>
    <scope>NUCLEOTIDE SEQUENCE [LARGE SCALE GENOMIC DNA]</scope>
    <source>
        <strain evidence="1">W744_W776</strain>
    </source>
</reference>
<dbReference type="AlphaFoldDB" id="A0AAV6TSH7"/>
<evidence type="ECO:0000313" key="1">
    <source>
        <dbReference type="EMBL" id="KAG8174990.1"/>
    </source>
</evidence>
<dbReference type="Proteomes" id="UP000827092">
    <property type="component" value="Unassembled WGS sequence"/>
</dbReference>
<keyword evidence="2" id="KW-1185">Reference proteome</keyword>
<protein>
    <submittedName>
        <fullName evidence="1">Uncharacterized protein</fullName>
    </submittedName>
</protein>
<proteinExistence type="predicted"/>
<dbReference type="EMBL" id="JAFNEN010001097">
    <property type="protein sequence ID" value="KAG8174990.1"/>
    <property type="molecule type" value="Genomic_DNA"/>
</dbReference>
<sequence length="95" mass="10869">MAMRNVLVGEFISPLLDFFKIQGRSSSTSSVYNLVDLKRKSIEMGKLRESLVTAQNRITKLEEELCKEIEASRKYLENGVNLSKAREEIDSQTKK</sequence>
<accession>A0AAV6TSH7</accession>
<organism evidence="1 2">
    <name type="scientific">Oedothorax gibbosus</name>
    <dbReference type="NCBI Taxonomy" id="931172"/>
    <lineage>
        <taxon>Eukaryota</taxon>
        <taxon>Metazoa</taxon>
        <taxon>Ecdysozoa</taxon>
        <taxon>Arthropoda</taxon>
        <taxon>Chelicerata</taxon>
        <taxon>Arachnida</taxon>
        <taxon>Araneae</taxon>
        <taxon>Araneomorphae</taxon>
        <taxon>Entelegynae</taxon>
        <taxon>Araneoidea</taxon>
        <taxon>Linyphiidae</taxon>
        <taxon>Erigoninae</taxon>
        <taxon>Oedothorax</taxon>
    </lineage>
</organism>